<dbReference type="InterPro" id="IPR050370">
    <property type="entry name" value="HES_HEY"/>
</dbReference>
<dbReference type="CDD" id="cd11462">
    <property type="entry name" value="bHLH-O_HES7"/>
    <property type="match status" value="1"/>
</dbReference>
<evidence type="ECO:0000256" key="5">
    <source>
        <dbReference type="ARBA" id="ARBA00023163"/>
    </source>
</evidence>
<comment type="subcellular location">
    <subcellularLocation>
        <location evidence="1">Nucleus</location>
    </subcellularLocation>
</comment>
<accession>A0ABN9MK14</accession>
<comment type="caution">
    <text evidence="10">The sequence shown here is derived from an EMBL/GenBank/DDBJ whole genome shotgun (WGS) entry which is preliminary data.</text>
</comment>
<evidence type="ECO:0000256" key="1">
    <source>
        <dbReference type="ARBA" id="ARBA00004123"/>
    </source>
</evidence>
<evidence type="ECO:0000256" key="7">
    <source>
        <dbReference type="SAM" id="MobiDB-lite"/>
    </source>
</evidence>
<dbReference type="PANTHER" id="PTHR10985">
    <property type="entry name" value="BASIC HELIX-LOOP-HELIX TRANSCRIPTION FACTOR, HES-RELATED"/>
    <property type="match status" value="1"/>
</dbReference>
<dbReference type="SMART" id="SM00511">
    <property type="entry name" value="ORANGE"/>
    <property type="match status" value="1"/>
</dbReference>
<keyword evidence="4" id="KW-0805">Transcription regulation</keyword>
<evidence type="ECO:0000256" key="4">
    <source>
        <dbReference type="ARBA" id="ARBA00023015"/>
    </source>
</evidence>
<evidence type="ECO:0000256" key="6">
    <source>
        <dbReference type="ARBA" id="ARBA00023242"/>
    </source>
</evidence>
<evidence type="ECO:0000313" key="10">
    <source>
        <dbReference type="EMBL" id="CAJ0965708.1"/>
    </source>
</evidence>
<keyword evidence="5" id="KW-0804">Transcription</keyword>
<dbReference type="SMART" id="SM00353">
    <property type="entry name" value="HLH"/>
    <property type="match status" value="1"/>
</dbReference>
<dbReference type="SUPFAM" id="SSF47459">
    <property type="entry name" value="HLH, helix-loop-helix DNA-binding domain"/>
    <property type="match status" value="1"/>
</dbReference>
<evidence type="ECO:0000256" key="2">
    <source>
        <dbReference type="ARBA" id="ARBA00022473"/>
    </source>
</evidence>
<keyword evidence="2" id="KW-0217">Developmental protein</keyword>
<dbReference type="Pfam" id="PF00010">
    <property type="entry name" value="HLH"/>
    <property type="match status" value="1"/>
</dbReference>
<dbReference type="InterPro" id="IPR032644">
    <property type="entry name" value="HES-7_bHLH-O"/>
</dbReference>
<reference evidence="10" key="1">
    <citation type="submission" date="2023-07" db="EMBL/GenBank/DDBJ databases">
        <authorList>
            <person name="Stuckert A."/>
        </authorList>
    </citation>
    <scope>NUCLEOTIDE SEQUENCE</scope>
</reference>
<evidence type="ECO:0000259" key="8">
    <source>
        <dbReference type="PROSITE" id="PS50888"/>
    </source>
</evidence>
<dbReference type="InterPro" id="IPR011598">
    <property type="entry name" value="bHLH_dom"/>
</dbReference>
<dbReference type="PROSITE" id="PS51054">
    <property type="entry name" value="ORANGE"/>
    <property type="match status" value="1"/>
</dbReference>
<name>A0ABN9MK14_9NEOB</name>
<dbReference type="PROSITE" id="PS50888">
    <property type="entry name" value="BHLH"/>
    <property type="match status" value="1"/>
</dbReference>
<dbReference type="InterPro" id="IPR003650">
    <property type="entry name" value="Orange_dom"/>
</dbReference>
<organism evidence="10 11">
    <name type="scientific">Ranitomeya imitator</name>
    <name type="common">mimic poison frog</name>
    <dbReference type="NCBI Taxonomy" id="111125"/>
    <lineage>
        <taxon>Eukaryota</taxon>
        <taxon>Metazoa</taxon>
        <taxon>Chordata</taxon>
        <taxon>Craniata</taxon>
        <taxon>Vertebrata</taxon>
        <taxon>Euteleostomi</taxon>
        <taxon>Amphibia</taxon>
        <taxon>Batrachia</taxon>
        <taxon>Anura</taxon>
        <taxon>Neobatrachia</taxon>
        <taxon>Hyloidea</taxon>
        <taxon>Dendrobatidae</taxon>
        <taxon>Dendrobatinae</taxon>
        <taxon>Ranitomeya</taxon>
    </lineage>
</organism>
<proteinExistence type="predicted"/>
<feature type="domain" description="Orange" evidence="9">
    <location>
        <begin position="100"/>
        <end position="137"/>
    </location>
</feature>
<dbReference type="Gene3D" id="4.10.280.10">
    <property type="entry name" value="Helix-loop-helix DNA-binding domain"/>
    <property type="match status" value="1"/>
</dbReference>
<evidence type="ECO:0000256" key="3">
    <source>
        <dbReference type="ARBA" id="ARBA00022491"/>
    </source>
</evidence>
<keyword evidence="6" id="KW-0539">Nucleus</keyword>
<evidence type="ECO:0000259" key="9">
    <source>
        <dbReference type="PROSITE" id="PS51054"/>
    </source>
</evidence>
<keyword evidence="11" id="KW-1185">Reference proteome</keyword>
<keyword evidence="3" id="KW-0678">Repressor</keyword>
<protein>
    <submittedName>
        <fullName evidence="10">Uncharacterized protein</fullName>
    </submittedName>
</protein>
<dbReference type="Proteomes" id="UP001176940">
    <property type="component" value="Unassembled WGS sequence"/>
</dbReference>
<evidence type="ECO:0000313" key="11">
    <source>
        <dbReference type="Proteomes" id="UP001176940"/>
    </source>
</evidence>
<feature type="region of interest" description="Disordered" evidence="7">
    <location>
        <begin position="189"/>
        <end position="225"/>
    </location>
</feature>
<dbReference type="InterPro" id="IPR036638">
    <property type="entry name" value="HLH_DNA-bd_sf"/>
</dbReference>
<dbReference type="EMBL" id="CAUEEQ010069126">
    <property type="protein sequence ID" value="CAJ0965708.1"/>
    <property type="molecule type" value="Genomic_DNA"/>
</dbReference>
<feature type="domain" description="BHLH" evidence="8">
    <location>
        <begin position="28"/>
        <end position="85"/>
    </location>
</feature>
<sequence length="251" mass="28183">MAAGQITLDSWTEQTIAKMRNTYLTKEDKKLMKPVIEKRRRDRINQSLENLRTLLLEATQDESLKNPKAEKADILKKTVQFLKLCHNSGREDANMALSGFSNGFQEGLSQATSFLSSRSGICEKKRDYVVDKLCEHIEENANEWEKSSTVDSFCHDKNQLLPSPPQISRIPENALTIYTNKLSSQPFLNYSSPSGSTETPSLVQAQHSATHKSNQSSIQTNNSRKAVQRTLFPPVAAGSVLSSSLVWRPWP</sequence>
<gene>
    <name evidence="10" type="ORF">RIMI_LOCUS20540428</name>
</gene>